<dbReference type="GO" id="GO:0008716">
    <property type="term" value="F:D-alanine-D-alanine ligase activity"/>
    <property type="evidence" value="ECO:0007669"/>
    <property type="project" value="TreeGrafter"/>
</dbReference>
<proteinExistence type="predicted"/>
<evidence type="ECO:0000313" key="3">
    <source>
        <dbReference type="EMBL" id="SEK71872.1"/>
    </source>
</evidence>
<dbReference type="EMBL" id="FOAP01000002">
    <property type="protein sequence ID" value="SEK71872.1"/>
    <property type="molecule type" value="Genomic_DNA"/>
</dbReference>
<protein>
    <recommendedName>
        <fullName evidence="2">ATP-grasp domain-containing protein</fullName>
    </recommendedName>
</protein>
<dbReference type="RefSeq" id="WP_075005324.1">
    <property type="nucleotide sequence ID" value="NZ_FOAP01000002.1"/>
</dbReference>
<keyword evidence="4" id="KW-1185">Reference proteome</keyword>
<evidence type="ECO:0000256" key="1">
    <source>
        <dbReference type="PROSITE-ProRule" id="PRU00409"/>
    </source>
</evidence>
<keyword evidence="1" id="KW-0547">Nucleotide-binding</keyword>
<evidence type="ECO:0000313" key="4">
    <source>
        <dbReference type="Proteomes" id="UP000182719"/>
    </source>
</evidence>
<organism evidence="3 4">
    <name type="scientific">Stigmatella aurantiaca</name>
    <dbReference type="NCBI Taxonomy" id="41"/>
    <lineage>
        <taxon>Bacteria</taxon>
        <taxon>Pseudomonadati</taxon>
        <taxon>Myxococcota</taxon>
        <taxon>Myxococcia</taxon>
        <taxon>Myxococcales</taxon>
        <taxon>Cystobacterineae</taxon>
        <taxon>Archangiaceae</taxon>
        <taxon>Stigmatella</taxon>
    </lineage>
</organism>
<sequence>MSTFEHLAALADGQPVAVLYQVLPPPLRDGLRKPMKPGGYADSGADIAYVLRQQGVPVLTPRAQPDVNTHLDWVFAEDEEGIAAARAQGARLLWANTVLFQGHPVERAMRDTWIVGQLPRLTETFDDKWATNETLRRAGCRVAASLLVSATPRAGALALDRLGEQDLTARGLRFPLILKPVRGRGSQGVVRVEDFPGLLQAAHGLFAARVDGAPEVPLYGDTAIVEQFLAGEELTLTVMPPGHYLLQGEAVHQPRHWALPPVRRFNHHGGVAPYNGIVAVVNNSEALEASRQAEPPVQAMIQDCIRAAALVGARAPIRIDCRGDAQGQFQLFDLNMKPNMTGAGRPGREQQDSLTCLAARALGWSFGDLLLNMLRQAWRSPLG</sequence>
<dbReference type="GO" id="GO:0005524">
    <property type="term" value="F:ATP binding"/>
    <property type="evidence" value="ECO:0007669"/>
    <property type="project" value="UniProtKB-UniRule"/>
</dbReference>
<feature type="domain" description="ATP-grasp" evidence="2">
    <location>
        <begin position="132"/>
        <end position="375"/>
    </location>
</feature>
<dbReference type="Proteomes" id="UP000182719">
    <property type="component" value="Unassembled WGS sequence"/>
</dbReference>
<dbReference type="PANTHER" id="PTHR23132:SF23">
    <property type="entry name" value="D-ALANINE--D-ALANINE LIGASE B"/>
    <property type="match status" value="1"/>
</dbReference>
<dbReference type="AlphaFoldDB" id="A0A1H7JBX0"/>
<name>A0A1H7JBX0_STIAU</name>
<dbReference type="InterPro" id="IPR011761">
    <property type="entry name" value="ATP-grasp"/>
</dbReference>
<evidence type="ECO:0000259" key="2">
    <source>
        <dbReference type="PROSITE" id="PS50975"/>
    </source>
</evidence>
<reference evidence="4" key="1">
    <citation type="submission" date="2016-10" db="EMBL/GenBank/DDBJ databases">
        <authorList>
            <person name="Varghese N."/>
            <person name="Submissions S."/>
        </authorList>
    </citation>
    <scope>NUCLEOTIDE SEQUENCE [LARGE SCALE GENOMIC DNA]</scope>
    <source>
        <strain evidence="4">DSM 17044</strain>
    </source>
</reference>
<dbReference type="PROSITE" id="PS50975">
    <property type="entry name" value="ATP_GRASP"/>
    <property type="match status" value="1"/>
</dbReference>
<dbReference type="Gene3D" id="3.30.1490.20">
    <property type="entry name" value="ATP-grasp fold, A domain"/>
    <property type="match status" value="1"/>
</dbReference>
<dbReference type="Gene3D" id="3.30.470.20">
    <property type="entry name" value="ATP-grasp fold, B domain"/>
    <property type="match status" value="1"/>
</dbReference>
<gene>
    <name evidence="3" type="ORF">SAMN05444354_102161</name>
</gene>
<dbReference type="SUPFAM" id="SSF56059">
    <property type="entry name" value="Glutathione synthetase ATP-binding domain-like"/>
    <property type="match status" value="1"/>
</dbReference>
<keyword evidence="1" id="KW-0067">ATP-binding</keyword>
<dbReference type="GO" id="GO:0046872">
    <property type="term" value="F:metal ion binding"/>
    <property type="evidence" value="ECO:0007669"/>
    <property type="project" value="InterPro"/>
</dbReference>
<dbReference type="OrthoDB" id="24041at2"/>
<accession>A0A1H7JBX0</accession>
<dbReference type="InterPro" id="IPR013815">
    <property type="entry name" value="ATP_grasp_subdomain_1"/>
</dbReference>
<dbReference type="PANTHER" id="PTHR23132">
    <property type="entry name" value="D-ALANINE--D-ALANINE LIGASE"/>
    <property type="match status" value="1"/>
</dbReference>